<dbReference type="Gene3D" id="2.60.120.920">
    <property type="match status" value="1"/>
</dbReference>
<feature type="compositionally biased region" description="Pro residues" evidence="5">
    <location>
        <begin position="713"/>
        <end position="727"/>
    </location>
</feature>
<protein>
    <submittedName>
        <fullName evidence="9">Uncharacterized protein</fullName>
    </submittedName>
</protein>
<accession>A0A914QIC1</accession>
<feature type="compositionally biased region" description="Basic and acidic residues" evidence="5">
    <location>
        <begin position="437"/>
        <end position="463"/>
    </location>
</feature>
<dbReference type="InterPro" id="IPR043136">
    <property type="entry name" value="B30.2/SPRY_sf"/>
</dbReference>
<organism evidence="8 9">
    <name type="scientific">Panagrolaimus davidi</name>
    <dbReference type="NCBI Taxonomy" id="227884"/>
    <lineage>
        <taxon>Eukaryota</taxon>
        <taxon>Metazoa</taxon>
        <taxon>Ecdysozoa</taxon>
        <taxon>Nematoda</taxon>
        <taxon>Chromadorea</taxon>
        <taxon>Rhabditida</taxon>
        <taxon>Tylenchina</taxon>
        <taxon>Panagrolaimomorpha</taxon>
        <taxon>Panagrolaimoidea</taxon>
        <taxon>Panagrolaimidae</taxon>
        <taxon>Panagrolaimus</taxon>
    </lineage>
</organism>
<feature type="region of interest" description="Disordered" evidence="5">
    <location>
        <begin position="833"/>
        <end position="868"/>
    </location>
</feature>
<feature type="region of interest" description="Disordered" evidence="5">
    <location>
        <begin position="521"/>
        <end position="621"/>
    </location>
</feature>
<dbReference type="PROSITE" id="PS50800">
    <property type="entry name" value="SAP"/>
    <property type="match status" value="1"/>
</dbReference>
<dbReference type="SUPFAM" id="SSF52540">
    <property type="entry name" value="P-loop containing nucleoside triphosphate hydrolases"/>
    <property type="match status" value="1"/>
</dbReference>
<keyword evidence="8" id="KW-1185">Reference proteome</keyword>
<feature type="compositionally biased region" description="Polar residues" evidence="5">
    <location>
        <begin position="253"/>
        <end position="262"/>
    </location>
</feature>
<feature type="compositionally biased region" description="Basic and acidic residues" evidence="5">
    <location>
        <begin position="263"/>
        <end position="275"/>
    </location>
</feature>
<feature type="compositionally biased region" description="Low complexity" evidence="5">
    <location>
        <begin position="317"/>
        <end position="328"/>
    </location>
</feature>
<dbReference type="GO" id="GO:0000380">
    <property type="term" value="P:alternative mRNA splicing, via spliceosome"/>
    <property type="evidence" value="ECO:0007669"/>
    <property type="project" value="TreeGrafter"/>
</dbReference>
<feature type="region of interest" description="Disordered" evidence="5">
    <location>
        <begin position="1"/>
        <end position="105"/>
    </location>
</feature>
<reference evidence="9" key="1">
    <citation type="submission" date="2022-11" db="UniProtKB">
        <authorList>
            <consortium name="WormBaseParasite"/>
        </authorList>
    </citation>
    <scope>IDENTIFICATION</scope>
</reference>
<feature type="compositionally biased region" description="Polar residues" evidence="5">
    <location>
        <begin position="464"/>
        <end position="474"/>
    </location>
</feature>
<evidence type="ECO:0000256" key="1">
    <source>
        <dbReference type="ARBA" id="ARBA00004123"/>
    </source>
</evidence>
<keyword evidence="2" id="KW-0488">Methylation</keyword>
<feature type="compositionally biased region" description="Pro residues" evidence="5">
    <location>
        <begin position="688"/>
        <end position="701"/>
    </location>
</feature>
<feature type="compositionally biased region" description="Basic and acidic residues" evidence="5">
    <location>
        <begin position="1"/>
        <end position="36"/>
    </location>
</feature>
<feature type="region of interest" description="Disordered" evidence="5">
    <location>
        <begin position="252"/>
        <end position="506"/>
    </location>
</feature>
<evidence type="ECO:0000313" key="9">
    <source>
        <dbReference type="WBParaSite" id="PDA_v2.g3138.t1"/>
    </source>
</evidence>
<dbReference type="SUPFAM" id="SSF68906">
    <property type="entry name" value="SAP domain"/>
    <property type="match status" value="1"/>
</dbReference>
<feature type="compositionally biased region" description="Low complexity" evidence="5">
    <location>
        <begin position="426"/>
        <end position="436"/>
    </location>
</feature>
<evidence type="ECO:0000256" key="3">
    <source>
        <dbReference type="ARBA" id="ARBA00022553"/>
    </source>
</evidence>
<keyword evidence="3" id="KW-0597">Phosphoprotein</keyword>
<evidence type="ECO:0000256" key="5">
    <source>
        <dbReference type="SAM" id="MobiDB-lite"/>
    </source>
</evidence>
<dbReference type="InterPro" id="IPR003034">
    <property type="entry name" value="SAP_dom"/>
</dbReference>
<dbReference type="InterPro" id="IPR035778">
    <property type="entry name" value="SPRY_hnRNP_U"/>
</dbReference>
<feature type="compositionally biased region" description="Acidic residues" evidence="5">
    <location>
        <begin position="750"/>
        <end position="765"/>
    </location>
</feature>
<dbReference type="Gene3D" id="1.10.720.30">
    <property type="entry name" value="SAP domain"/>
    <property type="match status" value="1"/>
</dbReference>
<dbReference type="GO" id="GO:0003723">
    <property type="term" value="F:RNA binding"/>
    <property type="evidence" value="ECO:0007669"/>
    <property type="project" value="TreeGrafter"/>
</dbReference>
<dbReference type="Pfam" id="PF13671">
    <property type="entry name" value="AAA_33"/>
    <property type="match status" value="1"/>
</dbReference>
<feature type="compositionally biased region" description="Polar residues" evidence="5">
    <location>
        <begin position="336"/>
        <end position="346"/>
    </location>
</feature>
<feature type="compositionally biased region" description="Low complexity" evidence="5">
    <location>
        <begin position="378"/>
        <end position="413"/>
    </location>
</feature>
<dbReference type="CDD" id="cd12884">
    <property type="entry name" value="SPRY_hnRNP"/>
    <property type="match status" value="1"/>
</dbReference>
<dbReference type="InterPro" id="IPR036361">
    <property type="entry name" value="SAP_dom_sf"/>
</dbReference>
<feature type="compositionally biased region" description="Polar residues" evidence="5">
    <location>
        <begin position="197"/>
        <end position="206"/>
    </location>
</feature>
<feature type="compositionally biased region" description="Basic and acidic residues" evidence="5">
    <location>
        <begin position="766"/>
        <end position="780"/>
    </location>
</feature>
<dbReference type="SMART" id="SM00513">
    <property type="entry name" value="SAP"/>
    <property type="match status" value="1"/>
</dbReference>
<dbReference type="WBParaSite" id="PDA_v2.g3138.t1">
    <property type="protein sequence ID" value="PDA_v2.g3138.t1"/>
    <property type="gene ID" value="PDA_v2.g3138"/>
</dbReference>
<dbReference type="Proteomes" id="UP000887578">
    <property type="component" value="Unplaced"/>
</dbReference>
<feature type="compositionally biased region" description="Polar residues" evidence="5">
    <location>
        <begin position="640"/>
        <end position="652"/>
    </location>
</feature>
<feature type="compositionally biased region" description="Polar residues" evidence="5">
    <location>
        <begin position="593"/>
        <end position="618"/>
    </location>
</feature>
<feature type="compositionally biased region" description="Basic and acidic residues" evidence="5">
    <location>
        <begin position="359"/>
        <end position="377"/>
    </location>
</feature>
<dbReference type="InterPro" id="IPR003877">
    <property type="entry name" value="SPRY_dom"/>
</dbReference>
<evidence type="ECO:0000259" key="6">
    <source>
        <dbReference type="PROSITE" id="PS50188"/>
    </source>
</evidence>
<dbReference type="SMART" id="SM00449">
    <property type="entry name" value="SPRY"/>
    <property type="match status" value="1"/>
</dbReference>
<dbReference type="Gene3D" id="3.40.50.300">
    <property type="entry name" value="P-loop containing nucleotide triphosphate hydrolases"/>
    <property type="match status" value="1"/>
</dbReference>
<feature type="compositionally biased region" description="Basic and acidic residues" evidence="5">
    <location>
        <begin position="179"/>
        <end position="188"/>
    </location>
</feature>
<evidence type="ECO:0000313" key="8">
    <source>
        <dbReference type="Proteomes" id="UP000887578"/>
    </source>
</evidence>
<dbReference type="PANTHER" id="PTHR12381">
    <property type="entry name" value="HETEROGENEOUS NUCLEAR RIBONUCLEOPROTEIN U FAMILY MEMBER"/>
    <property type="match status" value="1"/>
</dbReference>
<feature type="compositionally biased region" description="Basic and acidic residues" evidence="5">
    <location>
        <begin position="523"/>
        <end position="550"/>
    </location>
</feature>
<sequence length="1421" mass="157764">MVKDSSDLIDKEEGGIEKNPFEFPRQQENEEIKEPEVAQFKTSQRLINPNRRRRVTPLRMNLRSGGLMNQDDSQESLPQDSDEQSNTMSTRSRRSRGGNAGESAFNPAMIQLYPVAKLREELAARGLDTKGNKQTLADRLQESLQNSSFVCFDNSPVKKLNSSITTPAAAVDEIVVEEKVTSENDSKPSPKKRATPKSKTSVQRPNSPTPPKLHAIAKKPVSINVNLSDSVIEDPSVLDDLDSSFEEPPVLELNSSISASNITRDESTVENKITEESIIEPSPSKKKKIPKSKPVIQTQSSPPPPQLQKPTDDAEKSASSVSVEAVVSITDIQPAASKSNSSSINMTDVFEETPGENGTAKEKYSKSPSPKKKETIKPKPSVQASSSQKSSKVQKPVTVTKKSSSSSSVSVDDSVLDEQPSKRLHSSSTTSTVSVESVKKRVPEEKIPEPSKSKEKLKSRDSFSKPTTANTNMGTHKLKPSIQQSSNRPTPPQTRKPAPVTKKPSSVSVDILDSIIGDQTVLLHDKFKTEQEKSEERQRYELERRRKSDHAFALPPMEKRPRESTSRPMPNIDFDSPTYSSPSAKSETHLSDPRSTAPKTVTSVENQSSAPSPSQTAKNDIYKLTCEEKLSRIFPAPISLPSTSSKPINDNALSLPPPPPPPGPPPANAKRLPSGPPAKKSKTVVDILPPPPPPSMPPPPTAKRIFPALKPSDPAPLETPSPIPQPPSNATITVAPSSTLPQKSASDYSNEGEEPMDIATDDDDDGTRKSRKNSEAKEIMAPETVKPLPAVSDENVTEITKETEKLPFKDIKNEEQSQISEMQVIVEETVAMEVDEKEKEDESPFINGESDLYRLDANDTNDGGYDPLEASLVVRNRKSLLAEEEVTTDESDSDEESSVESSDDDSISEDEENDKNTPENLTEKDEIEMKVPLTEVSKLAGTPSLLQKANAILQDFENSQVQIIQEEFVGDYQAIEEEKVPVEFHGEPVPEDEDDDDALFEMAAGLPKKKKEAKPIEEEPLPDEQFFELDYYNADYNIKANVQNKWLIDPDNGDGFALMFGGVRSNFGIITPATGEKFPRVAFQIKISEFLPLKHVPFEEIDPHDIRVGWSVQSATNVLGESQKSYAYCSMGRKLNDGMFRTYGDMLQVDEIITTVLDFEKQEISYYKNEKFLGIAFSKELFLPGELVFPHISIKNCKVMVNFGLECPEPENADKWKLPEAETDTIFAGKIEKPYLKATTRPPNDKSECTVIMMVGLPGVGKTTWVKNYLKEHPEEKWIHINIESFLSAMKVNGIQRKRVSTRWDMILGLAAKAFTRTLTLACRRRHNYIIDQTNCNREARKRRLQLFEGFHRKCVVICPSDQVAEERRLRRSDPAGEMPVEALLELKATMSLPNPEIEPVEDVAYVEPPAEELYSKLYGI</sequence>
<dbReference type="GO" id="GO:0005634">
    <property type="term" value="C:nucleus"/>
    <property type="evidence" value="ECO:0007669"/>
    <property type="project" value="UniProtKB-SubCell"/>
</dbReference>
<feature type="region of interest" description="Disordered" evidence="5">
    <location>
        <begin position="634"/>
        <end position="790"/>
    </location>
</feature>
<evidence type="ECO:0000259" key="7">
    <source>
        <dbReference type="PROSITE" id="PS50800"/>
    </source>
</evidence>
<keyword evidence="4" id="KW-0539">Nucleus</keyword>
<dbReference type="Pfam" id="PF02037">
    <property type="entry name" value="SAP"/>
    <property type="match status" value="1"/>
</dbReference>
<feature type="compositionally biased region" description="Polar residues" evidence="5">
    <location>
        <begin position="728"/>
        <end position="749"/>
    </location>
</feature>
<proteinExistence type="predicted"/>
<dbReference type="InterPro" id="IPR013320">
    <property type="entry name" value="ConA-like_dom_sf"/>
</dbReference>
<dbReference type="InterPro" id="IPR027417">
    <property type="entry name" value="P-loop_NTPase"/>
</dbReference>
<dbReference type="PANTHER" id="PTHR12381:SF56">
    <property type="entry name" value="B30.2_SPRY DOMAIN-CONTAINING PROTEIN-RELATED"/>
    <property type="match status" value="1"/>
</dbReference>
<feature type="region of interest" description="Disordered" evidence="5">
    <location>
        <begin position="881"/>
        <end position="929"/>
    </location>
</feature>
<feature type="region of interest" description="Disordered" evidence="5">
    <location>
        <begin position="179"/>
        <end position="218"/>
    </location>
</feature>
<feature type="compositionally biased region" description="Basic and acidic residues" evidence="5">
    <location>
        <begin position="914"/>
        <end position="929"/>
    </location>
</feature>
<comment type="subcellular location">
    <subcellularLocation>
        <location evidence="1">Nucleus</location>
    </subcellularLocation>
</comment>
<dbReference type="PROSITE" id="PS50188">
    <property type="entry name" value="B302_SPRY"/>
    <property type="match status" value="1"/>
</dbReference>
<evidence type="ECO:0000256" key="4">
    <source>
        <dbReference type="ARBA" id="ARBA00023242"/>
    </source>
</evidence>
<feature type="domain" description="B30.2/SPRY" evidence="6">
    <location>
        <begin position="1016"/>
        <end position="1208"/>
    </location>
</feature>
<name>A0A914QIC1_9BILA</name>
<dbReference type="InterPro" id="IPR001870">
    <property type="entry name" value="B30.2/SPRY"/>
</dbReference>
<feature type="compositionally biased region" description="Pro residues" evidence="5">
    <location>
        <begin position="655"/>
        <end position="667"/>
    </location>
</feature>
<evidence type="ECO:0000256" key="2">
    <source>
        <dbReference type="ARBA" id="ARBA00022481"/>
    </source>
</evidence>
<feature type="compositionally biased region" description="Acidic residues" evidence="5">
    <location>
        <begin position="882"/>
        <end position="913"/>
    </location>
</feature>
<feature type="domain" description="SAP" evidence="7">
    <location>
        <begin position="110"/>
        <end position="144"/>
    </location>
</feature>
<dbReference type="Pfam" id="PF00622">
    <property type="entry name" value="SPRY"/>
    <property type="match status" value="1"/>
</dbReference>
<dbReference type="SUPFAM" id="SSF49899">
    <property type="entry name" value="Concanavalin A-like lectins/glucanases"/>
    <property type="match status" value="1"/>
</dbReference>